<dbReference type="PANTHER" id="PTHR24346">
    <property type="entry name" value="MAP/MICROTUBULE AFFINITY-REGULATING KINASE"/>
    <property type="match status" value="1"/>
</dbReference>
<comment type="similarity">
    <text evidence="1">Belongs to the protein kinase superfamily. CAMK Ser/Thr protein kinase family. NIM1 subfamily.</text>
</comment>
<proteinExistence type="inferred from homology"/>
<dbReference type="SUPFAM" id="SSF56112">
    <property type="entry name" value="Protein kinase-like (PK-like)"/>
    <property type="match status" value="1"/>
</dbReference>
<sequence length="450" mass="48495">MLLSMSASLYPDQGTQAESGAADGLDILEAPLLTLNGLAQPTLNARCEGEGLSSLSSSSSSSGLRVVYPGLRNTIGPYKLIRLLGRGSYSEVQLAADTRTGVHVAIKIMNKSMIQSSDRLGTSVRRESELLKMIRHPNIIRFREVVETSAQTCIVLDYASGGELYNYVSEKRAQAKEEDIQTIFAQITDDILLESRAQYPLRPKTKLTDFGLAKVIDSQTPLLTTRCGSEDYAAPEIILGQPYEGSQADVWSLGVILYALLIGFLPFNRQVGMTRKMFLNMIARAEFGFPGEVVMTSKRASMLDLYSVSLAAGSGSTSAQCIASLSPGSGSRSTMTGMETLAVESCSSASLANTGHRVGESCSSVESSGKDMINTPVSATPSETDLPPPPQATNYMTFKVPKMNGVQAVSEESMALVRRILQPQGVKRPSARELLHLDWVSTGQRILADM</sequence>
<keyword evidence="8" id="KW-0472">Membrane</keyword>
<organism evidence="10 11">
    <name type="scientific">Lunasporangiospora selenospora</name>
    <dbReference type="NCBI Taxonomy" id="979761"/>
    <lineage>
        <taxon>Eukaryota</taxon>
        <taxon>Fungi</taxon>
        <taxon>Fungi incertae sedis</taxon>
        <taxon>Mucoromycota</taxon>
        <taxon>Mortierellomycotina</taxon>
        <taxon>Mortierellomycetes</taxon>
        <taxon>Mortierellales</taxon>
        <taxon>Mortierellaceae</taxon>
        <taxon>Lunasporangiospora</taxon>
    </lineage>
</organism>
<keyword evidence="11" id="KW-1185">Reference proteome</keyword>
<keyword evidence="6 7" id="KW-0067">ATP-binding</keyword>
<dbReference type="EMBL" id="JAABOA010000340">
    <property type="protein sequence ID" value="KAF9584736.1"/>
    <property type="molecule type" value="Genomic_DNA"/>
</dbReference>
<evidence type="ECO:0000256" key="6">
    <source>
        <dbReference type="ARBA" id="ARBA00022840"/>
    </source>
</evidence>
<evidence type="ECO:0000256" key="1">
    <source>
        <dbReference type="ARBA" id="ARBA00010791"/>
    </source>
</evidence>
<dbReference type="Pfam" id="PF00069">
    <property type="entry name" value="Pkinase"/>
    <property type="match status" value="2"/>
</dbReference>
<evidence type="ECO:0000256" key="7">
    <source>
        <dbReference type="PROSITE-ProRule" id="PRU10141"/>
    </source>
</evidence>
<dbReference type="InterPro" id="IPR017441">
    <property type="entry name" value="Protein_kinase_ATP_BS"/>
</dbReference>
<accession>A0A9P6G1N8</accession>
<dbReference type="PROSITE" id="PS00107">
    <property type="entry name" value="PROTEIN_KINASE_ATP"/>
    <property type="match status" value="1"/>
</dbReference>
<keyword evidence="5 10" id="KW-0418">Kinase</keyword>
<feature type="transmembrane region" description="Helical" evidence="8">
    <location>
        <begin position="250"/>
        <end position="267"/>
    </location>
</feature>
<keyword evidence="2" id="KW-0723">Serine/threonine-protein kinase</keyword>
<feature type="domain" description="Protein kinase" evidence="9">
    <location>
        <begin position="78"/>
        <end position="440"/>
    </location>
</feature>
<keyword evidence="8" id="KW-1133">Transmembrane helix</keyword>
<comment type="caution">
    <text evidence="10">The sequence shown here is derived from an EMBL/GenBank/DDBJ whole genome shotgun (WGS) entry which is preliminary data.</text>
</comment>
<name>A0A9P6G1N8_9FUNG</name>
<dbReference type="FunFam" id="1.10.510.10:FF:000571">
    <property type="entry name" value="Maternal embryonic leucine zipper kinase"/>
    <property type="match status" value="1"/>
</dbReference>
<gene>
    <name evidence="10" type="primary">SNF1_2</name>
    <name evidence="10" type="ORF">BGW38_005363</name>
</gene>
<dbReference type="GO" id="GO:0005737">
    <property type="term" value="C:cytoplasm"/>
    <property type="evidence" value="ECO:0007669"/>
    <property type="project" value="TreeGrafter"/>
</dbReference>
<keyword evidence="4 7" id="KW-0547">Nucleotide-binding</keyword>
<evidence type="ECO:0000256" key="8">
    <source>
        <dbReference type="SAM" id="Phobius"/>
    </source>
</evidence>
<dbReference type="InterPro" id="IPR011009">
    <property type="entry name" value="Kinase-like_dom_sf"/>
</dbReference>
<dbReference type="FunFam" id="3.30.200.20:FF:000042">
    <property type="entry name" value="Aurora kinase A"/>
    <property type="match status" value="1"/>
</dbReference>
<dbReference type="PANTHER" id="PTHR24346:SF82">
    <property type="entry name" value="KP78A-RELATED"/>
    <property type="match status" value="1"/>
</dbReference>
<protein>
    <submittedName>
        <fullName evidence="10">Protein kinase</fullName>
    </submittedName>
</protein>
<evidence type="ECO:0000259" key="9">
    <source>
        <dbReference type="PROSITE" id="PS50011"/>
    </source>
</evidence>
<dbReference type="GO" id="GO:0035556">
    <property type="term" value="P:intracellular signal transduction"/>
    <property type="evidence" value="ECO:0007669"/>
    <property type="project" value="TreeGrafter"/>
</dbReference>
<dbReference type="PROSITE" id="PS50011">
    <property type="entry name" value="PROTEIN_KINASE_DOM"/>
    <property type="match status" value="1"/>
</dbReference>
<dbReference type="OrthoDB" id="289250at2759"/>
<dbReference type="AlphaFoldDB" id="A0A9P6G1N8"/>
<keyword evidence="3" id="KW-0808">Transferase</keyword>
<dbReference type="Proteomes" id="UP000780801">
    <property type="component" value="Unassembled WGS sequence"/>
</dbReference>
<feature type="binding site" evidence="7">
    <location>
        <position position="107"/>
    </location>
    <ligand>
        <name>ATP</name>
        <dbReference type="ChEBI" id="CHEBI:30616"/>
    </ligand>
</feature>
<dbReference type="InterPro" id="IPR000719">
    <property type="entry name" value="Prot_kinase_dom"/>
</dbReference>
<reference evidence="10" key="1">
    <citation type="journal article" date="2020" name="Fungal Divers.">
        <title>Resolving the Mortierellaceae phylogeny through synthesis of multi-gene phylogenetics and phylogenomics.</title>
        <authorList>
            <person name="Vandepol N."/>
            <person name="Liber J."/>
            <person name="Desiro A."/>
            <person name="Na H."/>
            <person name="Kennedy M."/>
            <person name="Barry K."/>
            <person name="Grigoriev I.V."/>
            <person name="Miller A.N."/>
            <person name="O'Donnell K."/>
            <person name="Stajich J.E."/>
            <person name="Bonito G."/>
        </authorList>
    </citation>
    <scope>NUCLEOTIDE SEQUENCE</scope>
    <source>
        <strain evidence="10">KOD1015</strain>
    </source>
</reference>
<evidence type="ECO:0000256" key="4">
    <source>
        <dbReference type="ARBA" id="ARBA00022741"/>
    </source>
</evidence>
<evidence type="ECO:0000256" key="3">
    <source>
        <dbReference type="ARBA" id="ARBA00022679"/>
    </source>
</evidence>
<evidence type="ECO:0000256" key="5">
    <source>
        <dbReference type="ARBA" id="ARBA00022777"/>
    </source>
</evidence>
<evidence type="ECO:0000256" key="2">
    <source>
        <dbReference type="ARBA" id="ARBA00022527"/>
    </source>
</evidence>
<keyword evidence="8" id="KW-0812">Transmembrane</keyword>
<evidence type="ECO:0000313" key="11">
    <source>
        <dbReference type="Proteomes" id="UP000780801"/>
    </source>
</evidence>
<dbReference type="GO" id="GO:0004674">
    <property type="term" value="F:protein serine/threonine kinase activity"/>
    <property type="evidence" value="ECO:0007669"/>
    <property type="project" value="UniProtKB-KW"/>
</dbReference>
<dbReference type="Gene3D" id="1.10.510.10">
    <property type="entry name" value="Transferase(Phosphotransferase) domain 1"/>
    <property type="match status" value="2"/>
</dbReference>
<evidence type="ECO:0000313" key="10">
    <source>
        <dbReference type="EMBL" id="KAF9584736.1"/>
    </source>
</evidence>
<dbReference type="GO" id="GO:0005524">
    <property type="term" value="F:ATP binding"/>
    <property type="evidence" value="ECO:0007669"/>
    <property type="project" value="UniProtKB-UniRule"/>
</dbReference>